<feature type="compositionally biased region" description="Basic and acidic residues" evidence="3">
    <location>
        <begin position="326"/>
        <end position="335"/>
    </location>
</feature>
<reference evidence="5" key="1">
    <citation type="submission" date="2014-12" db="EMBL/GenBank/DDBJ databases">
        <title>Insight into the proteome of Arion vulgaris.</title>
        <authorList>
            <person name="Aradska J."/>
            <person name="Bulat T."/>
            <person name="Smidak R."/>
            <person name="Sarate P."/>
            <person name="Gangsoo J."/>
            <person name="Sialana F."/>
            <person name="Bilban M."/>
            <person name="Lubec G."/>
        </authorList>
    </citation>
    <scope>NUCLEOTIDE SEQUENCE</scope>
    <source>
        <tissue evidence="5">Skin</tissue>
    </source>
</reference>
<feature type="region of interest" description="Disordered" evidence="3">
    <location>
        <begin position="199"/>
        <end position="385"/>
    </location>
</feature>
<sequence length="385" mass="43868">MAADKAKVYGLILPKKKPELTKTRPAQPAFNVFGNESDEDTKPDAHKSYTGQIAGPNKIKKQTQVDIDKALLEDSTVYEYDAIYDEMQASKPKVGIKEKEKSNTEKTPRYIKGLLKAAEQKKKDEERRKERKVQKEREQEGEMYADKEKFVTSAYKEKMLEMQEEEEKEKREAAIEALIDVTKQKDMSGFYRYLYRQTGAVEVPSASGDDKIVKKEDTESTDVKTELDASPRARSQHSSGTSSPSKPPSSNGDDSEVEAARSKKKSEVFKSNYTKAGSSFRKKAASSSSSESEESTGKSNAKKSYQRQTFRSRSKSLSPHRKKHGRDYSSQESKNKNGPRSHLHSSTGDKRRIDRSRSRERLSKDQRSSEYARKNRRSREKSRRS</sequence>
<feature type="non-terminal residue" evidence="5">
    <location>
        <position position="385"/>
    </location>
</feature>
<feature type="compositionally biased region" description="Low complexity" evidence="3">
    <location>
        <begin position="275"/>
        <end position="290"/>
    </location>
</feature>
<feature type="domain" description="Nuclear speckle splicing regulatory protein 1 N-terminal" evidence="4">
    <location>
        <begin position="66"/>
        <end position="184"/>
    </location>
</feature>
<dbReference type="Pfam" id="PF09745">
    <property type="entry name" value="NSRP1_N"/>
    <property type="match status" value="1"/>
</dbReference>
<feature type="region of interest" description="Disordered" evidence="3">
    <location>
        <begin position="19"/>
        <end position="55"/>
    </location>
</feature>
<dbReference type="PANTHER" id="PTHR31938:SF4">
    <property type="entry name" value="NUCLEAR SPECKLE SPLICING REGULATORY PROTEIN 1"/>
    <property type="match status" value="1"/>
</dbReference>
<keyword evidence="2" id="KW-0175">Coiled coil</keyword>
<feature type="compositionally biased region" description="Basic and acidic residues" evidence="3">
    <location>
        <begin position="118"/>
        <end position="145"/>
    </location>
</feature>
<dbReference type="GO" id="GO:0000381">
    <property type="term" value="P:regulation of alternative mRNA splicing, via spliceosome"/>
    <property type="evidence" value="ECO:0007669"/>
    <property type="project" value="InterPro"/>
</dbReference>
<feature type="compositionally biased region" description="Basic and acidic residues" evidence="3">
    <location>
        <begin position="95"/>
        <end position="108"/>
    </location>
</feature>
<feature type="compositionally biased region" description="Basic and acidic residues" evidence="3">
    <location>
        <begin position="258"/>
        <end position="268"/>
    </location>
</feature>
<dbReference type="EMBL" id="HACG01024369">
    <property type="protein sequence ID" value="CEK71234.1"/>
    <property type="molecule type" value="Transcribed_RNA"/>
</dbReference>
<feature type="compositionally biased region" description="Basic and acidic residues" evidence="3">
    <location>
        <begin position="208"/>
        <end position="231"/>
    </location>
</feature>
<organism evidence="5">
    <name type="scientific">Arion vulgaris</name>
    <dbReference type="NCBI Taxonomy" id="1028688"/>
    <lineage>
        <taxon>Eukaryota</taxon>
        <taxon>Metazoa</taxon>
        <taxon>Spiralia</taxon>
        <taxon>Lophotrochozoa</taxon>
        <taxon>Mollusca</taxon>
        <taxon>Gastropoda</taxon>
        <taxon>Heterobranchia</taxon>
        <taxon>Euthyneura</taxon>
        <taxon>Panpulmonata</taxon>
        <taxon>Eupulmonata</taxon>
        <taxon>Stylommatophora</taxon>
        <taxon>Helicina</taxon>
        <taxon>Arionoidea</taxon>
        <taxon>Arionidae</taxon>
        <taxon>Arion</taxon>
    </lineage>
</organism>
<gene>
    <name evidence="5" type="primary">ORF77475</name>
</gene>
<name>A0A0B6ZRF2_9EUPU</name>
<evidence type="ECO:0000259" key="4">
    <source>
        <dbReference type="Pfam" id="PF09745"/>
    </source>
</evidence>
<evidence type="ECO:0000256" key="1">
    <source>
        <dbReference type="ARBA" id="ARBA00010126"/>
    </source>
</evidence>
<feature type="compositionally biased region" description="Basic and acidic residues" evidence="3">
    <location>
        <begin position="347"/>
        <end position="373"/>
    </location>
</feature>
<dbReference type="AlphaFoldDB" id="A0A0B6ZRF2"/>
<proteinExistence type="inferred from homology"/>
<comment type="similarity">
    <text evidence="1">Belongs to the NSRP1 family.</text>
</comment>
<feature type="compositionally biased region" description="Basic residues" evidence="3">
    <location>
        <begin position="300"/>
        <end position="325"/>
    </location>
</feature>
<evidence type="ECO:0000256" key="2">
    <source>
        <dbReference type="ARBA" id="ARBA00023054"/>
    </source>
</evidence>
<dbReference type="InterPro" id="IPR042816">
    <property type="entry name" value="Nsrp1"/>
</dbReference>
<evidence type="ECO:0000256" key="3">
    <source>
        <dbReference type="SAM" id="MobiDB-lite"/>
    </source>
</evidence>
<dbReference type="PANTHER" id="PTHR31938">
    <property type="entry name" value="NUCLEAR SPECKLE SPLICING REGULATORY PROTEIN 1"/>
    <property type="match status" value="1"/>
</dbReference>
<feature type="compositionally biased region" description="Basic residues" evidence="3">
    <location>
        <begin position="374"/>
        <end position="385"/>
    </location>
</feature>
<feature type="region of interest" description="Disordered" evidence="3">
    <location>
        <begin position="93"/>
        <end position="145"/>
    </location>
</feature>
<protein>
    <recommendedName>
        <fullName evidence="4">Nuclear speckle splicing regulatory protein 1 N-terminal domain-containing protein</fullName>
    </recommendedName>
</protein>
<dbReference type="InterPro" id="IPR018612">
    <property type="entry name" value="NSRP1_N"/>
</dbReference>
<evidence type="ECO:0000313" key="5">
    <source>
        <dbReference type="EMBL" id="CEK71234.1"/>
    </source>
</evidence>
<feature type="compositionally biased region" description="Low complexity" evidence="3">
    <location>
        <begin position="236"/>
        <end position="250"/>
    </location>
</feature>
<accession>A0A0B6ZRF2</accession>